<dbReference type="AlphaFoldDB" id="A0AAW0LKM9"/>
<reference evidence="1 2" key="1">
    <citation type="journal article" date="2018" name="Sci. Data">
        <title>The draft genome sequence of cork oak.</title>
        <authorList>
            <person name="Ramos A.M."/>
            <person name="Usie A."/>
            <person name="Barbosa P."/>
            <person name="Barros P.M."/>
            <person name="Capote T."/>
            <person name="Chaves I."/>
            <person name="Simoes F."/>
            <person name="Abreu I."/>
            <person name="Carrasquinho I."/>
            <person name="Faro C."/>
            <person name="Guimaraes J.B."/>
            <person name="Mendonca D."/>
            <person name="Nobrega F."/>
            <person name="Rodrigues L."/>
            <person name="Saibo N.J.M."/>
            <person name="Varela M.C."/>
            <person name="Egas C."/>
            <person name="Matos J."/>
            <person name="Miguel C.M."/>
            <person name="Oliveira M.M."/>
            <person name="Ricardo C.P."/>
            <person name="Goncalves S."/>
        </authorList>
    </citation>
    <scope>NUCLEOTIDE SEQUENCE [LARGE SCALE GENOMIC DNA]</scope>
    <source>
        <strain evidence="2">cv. HL8</strain>
    </source>
</reference>
<keyword evidence="2" id="KW-1185">Reference proteome</keyword>
<gene>
    <name evidence="1" type="primary">OFUT13_2</name>
    <name evidence="1" type="ORF">CFP56_041501</name>
</gene>
<dbReference type="EMBL" id="PKMF04000085">
    <property type="protein sequence ID" value="KAK7851641.1"/>
    <property type="molecule type" value="Genomic_DNA"/>
</dbReference>
<protein>
    <submittedName>
        <fullName evidence="1">O-fucosyltransferase 13</fullName>
    </submittedName>
</protein>
<organism evidence="1 2">
    <name type="scientific">Quercus suber</name>
    <name type="common">Cork oak</name>
    <dbReference type="NCBI Taxonomy" id="58331"/>
    <lineage>
        <taxon>Eukaryota</taxon>
        <taxon>Viridiplantae</taxon>
        <taxon>Streptophyta</taxon>
        <taxon>Embryophyta</taxon>
        <taxon>Tracheophyta</taxon>
        <taxon>Spermatophyta</taxon>
        <taxon>Magnoliopsida</taxon>
        <taxon>eudicotyledons</taxon>
        <taxon>Gunneridae</taxon>
        <taxon>Pentapetalae</taxon>
        <taxon>rosids</taxon>
        <taxon>fabids</taxon>
        <taxon>Fagales</taxon>
        <taxon>Fagaceae</taxon>
        <taxon>Quercus</taxon>
    </lineage>
</organism>
<comment type="caution">
    <text evidence="1">The sequence shown here is derived from an EMBL/GenBank/DDBJ whole genome shotgun (WGS) entry which is preliminary data.</text>
</comment>
<proteinExistence type="predicted"/>
<dbReference type="Proteomes" id="UP000237347">
    <property type="component" value="Unassembled WGS sequence"/>
</dbReference>
<evidence type="ECO:0000313" key="1">
    <source>
        <dbReference type="EMBL" id="KAK7851641.1"/>
    </source>
</evidence>
<sequence length="101" mass="11698">MNEFIKVVKELPPEIASKEPFRVDCSKRKGQFDYIESVLPSLLEHHYISITPAMSQRRDSAEKDKGFSGRDLMQALWKAHLEDYVMGRGSALPDYFCEFKL</sequence>
<accession>A0AAW0LKM9</accession>
<name>A0AAW0LKM9_QUESU</name>
<evidence type="ECO:0000313" key="2">
    <source>
        <dbReference type="Proteomes" id="UP000237347"/>
    </source>
</evidence>